<proteinExistence type="predicted"/>
<protein>
    <submittedName>
        <fullName evidence="1">Uncharacterized protein</fullName>
    </submittedName>
</protein>
<dbReference type="EMBL" id="JAQQPM010000001">
    <property type="protein sequence ID" value="KAK2067738.1"/>
    <property type="molecule type" value="Genomic_DNA"/>
</dbReference>
<gene>
    <name evidence="1" type="ORF">P8C59_001451</name>
</gene>
<comment type="caution">
    <text evidence="1">The sequence shown here is derived from an EMBL/GenBank/DDBJ whole genome shotgun (WGS) entry which is preliminary data.</text>
</comment>
<sequence>MPANDFFMPADDFFMPADDVFMPADDVFMPADDVFMPADDVFMPADEFLMPSNDVTMPATGTSMMDNTWALDQQPVDQPTGQTLVGTTANPIFVSGGDMPVDGTVDYAAAAATTDAATPAGAMAMAMANTYPVSHGDMAVGTTAGLPPAVTTAAIDLLADGRPASAWRRALSGPGGIGADPYFIYAGPYFAWVWRPHQSPQAPHDDKPGRPNLWDSAEWALLLERPVGKCPIIRYEVLRAMSLADRMAMLRYQIQEWRAHMALDPGLVPPWAG</sequence>
<evidence type="ECO:0000313" key="1">
    <source>
        <dbReference type="EMBL" id="KAK2067738.1"/>
    </source>
</evidence>
<keyword evidence="2" id="KW-1185">Reference proteome</keyword>
<dbReference type="AlphaFoldDB" id="A0AAD9HYH1"/>
<evidence type="ECO:0000313" key="2">
    <source>
        <dbReference type="Proteomes" id="UP001217918"/>
    </source>
</evidence>
<name>A0AAD9HYH1_9PEZI</name>
<accession>A0AAD9HYH1</accession>
<reference evidence="1" key="1">
    <citation type="journal article" date="2023" name="Mol. Plant Microbe Interact.">
        <title>Elucidating the Obligate Nature and Biological Capacity of an Invasive Fungal Corn Pathogen.</title>
        <authorList>
            <person name="MacCready J.S."/>
            <person name="Roggenkamp E.M."/>
            <person name="Gdanetz K."/>
            <person name="Chilvers M.I."/>
        </authorList>
    </citation>
    <scope>NUCLEOTIDE SEQUENCE</scope>
    <source>
        <strain evidence="1">PM02</strain>
    </source>
</reference>
<organism evidence="1 2">
    <name type="scientific">Phyllachora maydis</name>
    <dbReference type="NCBI Taxonomy" id="1825666"/>
    <lineage>
        <taxon>Eukaryota</taxon>
        <taxon>Fungi</taxon>
        <taxon>Dikarya</taxon>
        <taxon>Ascomycota</taxon>
        <taxon>Pezizomycotina</taxon>
        <taxon>Sordariomycetes</taxon>
        <taxon>Sordariomycetidae</taxon>
        <taxon>Phyllachorales</taxon>
        <taxon>Phyllachoraceae</taxon>
        <taxon>Phyllachora</taxon>
    </lineage>
</organism>
<dbReference type="Proteomes" id="UP001217918">
    <property type="component" value="Unassembled WGS sequence"/>
</dbReference>